<dbReference type="Pfam" id="PF03514">
    <property type="entry name" value="GRAS"/>
    <property type="match status" value="2"/>
</dbReference>
<evidence type="ECO:0000256" key="1">
    <source>
        <dbReference type="ARBA" id="ARBA00023015"/>
    </source>
</evidence>
<keyword evidence="1" id="KW-0805">Transcription regulation</keyword>
<proteinExistence type="inferred from homology"/>
<comment type="caution">
    <text evidence="4">The sequence shown here is derived from an EMBL/GenBank/DDBJ whole genome shotgun (WGS) entry which is preliminary data.</text>
</comment>
<keyword evidence="5" id="KW-1185">Reference proteome</keyword>
<dbReference type="PROSITE" id="PS50985">
    <property type="entry name" value="GRAS"/>
    <property type="match status" value="1"/>
</dbReference>
<comment type="caution">
    <text evidence="3">Lacks conserved residue(s) required for the propagation of feature annotation.</text>
</comment>
<dbReference type="InterPro" id="IPR005202">
    <property type="entry name" value="TF_GRAS"/>
</dbReference>
<name>A0ABQ7TS96_SOLTU</name>
<protein>
    <submittedName>
        <fullName evidence="4">Uncharacterized protein</fullName>
    </submittedName>
</protein>
<evidence type="ECO:0000313" key="4">
    <source>
        <dbReference type="EMBL" id="KAH0737278.1"/>
    </source>
</evidence>
<comment type="similarity">
    <text evidence="3">Belongs to the GRAS family.</text>
</comment>
<evidence type="ECO:0000256" key="3">
    <source>
        <dbReference type="PROSITE-ProRule" id="PRU01191"/>
    </source>
</evidence>
<dbReference type="PANTHER" id="PTHR31636">
    <property type="entry name" value="OSJNBA0084A10.13 PROTEIN-RELATED"/>
    <property type="match status" value="1"/>
</dbReference>
<reference evidence="4 5" key="1">
    <citation type="journal article" date="2021" name="bioRxiv">
        <title>Chromosome-scale and haplotype-resolved genome assembly of a tetraploid potato cultivar.</title>
        <authorList>
            <person name="Sun H."/>
            <person name="Jiao W.-B."/>
            <person name="Krause K."/>
            <person name="Campoy J.A."/>
            <person name="Goel M."/>
            <person name="Folz-Donahue K."/>
            <person name="Kukat C."/>
            <person name="Huettel B."/>
            <person name="Schneeberger K."/>
        </authorList>
    </citation>
    <scope>NUCLEOTIDE SEQUENCE [LARGE SCALE GENOMIC DNA]</scope>
    <source>
        <strain evidence="4">SolTubOtavaFocal</strain>
        <tissue evidence="4">Leaves</tissue>
    </source>
</reference>
<evidence type="ECO:0000313" key="5">
    <source>
        <dbReference type="Proteomes" id="UP000826656"/>
    </source>
</evidence>
<sequence>MILFLPAPSLCVPATMEKHGSIIKKEMVDLRALLTQCAQAIMASYDSRTANELLMRIREHSSSHGDGTERLAHNLANVPVRHRNSLALPCEDEDRKLFKEEVHERDAMNVIACEGTERVERPEMYKQSQIRCDRAGFKQLPLDPEIVKIVQGFLS</sequence>
<gene>
    <name evidence="4" type="ORF">KY290_035983</name>
</gene>
<evidence type="ECO:0000256" key="2">
    <source>
        <dbReference type="ARBA" id="ARBA00023163"/>
    </source>
</evidence>
<feature type="region of interest" description="SAW" evidence="3">
    <location>
        <begin position="112"/>
        <end position="155"/>
    </location>
</feature>
<keyword evidence="2" id="KW-0804">Transcription</keyword>
<dbReference type="EMBL" id="JAIVGD010000028">
    <property type="protein sequence ID" value="KAH0737278.1"/>
    <property type="molecule type" value="Genomic_DNA"/>
</dbReference>
<organism evidence="4 5">
    <name type="scientific">Solanum tuberosum</name>
    <name type="common">Potato</name>
    <dbReference type="NCBI Taxonomy" id="4113"/>
    <lineage>
        <taxon>Eukaryota</taxon>
        <taxon>Viridiplantae</taxon>
        <taxon>Streptophyta</taxon>
        <taxon>Embryophyta</taxon>
        <taxon>Tracheophyta</taxon>
        <taxon>Spermatophyta</taxon>
        <taxon>Magnoliopsida</taxon>
        <taxon>eudicotyledons</taxon>
        <taxon>Gunneridae</taxon>
        <taxon>Pentapetalae</taxon>
        <taxon>asterids</taxon>
        <taxon>lamiids</taxon>
        <taxon>Solanales</taxon>
        <taxon>Solanaceae</taxon>
        <taxon>Solanoideae</taxon>
        <taxon>Solaneae</taxon>
        <taxon>Solanum</taxon>
    </lineage>
</organism>
<dbReference type="Proteomes" id="UP000826656">
    <property type="component" value="Unassembled WGS sequence"/>
</dbReference>
<accession>A0ABQ7TS96</accession>